<dbReference type="InterPro" id="IPR042100">
    <property type="entry name" value="Bug_dom1"/>
</dbReference>
<dbReference type="PROSITE" id="PS51318">
    <property type="entry name" value="TAT"/>
    <property type="match status" value="1"/>
</dbReference>
<sequence length="347" mass="35662">MQPPAPPPSGASPDPGGTSRRRLLTNAAALVLGTAVVGAGFADARSGAGGGAGPRDRLHLLVPAAPGGGWDSVAREVQAVAQQHALAGTIEILNVPGAAGTIGLARLVNQAGRGDTLMMTGTVMMGGIEVTGSPHTLRDATPIARLADDYAVVAVPAGSPFARIDDLLAAWRANAAGVVVGGGSIGGTDHLLAGMLSKSAGADPRDLNYIAYAGGGEAVAGALNGSLDVVVSGYTELAGQFESGQLRALGISAARPVEAIPVPSFREQGVDVELANWRGLFAPPGIDRGQRQELESLVADVHGTPEWRRTLTTNSWQDTFQTGDEFERFVRNETDRIERISEELGLS</sequence>
<evidence type="ECO:0000313" key="3">
    <source>
        <dbReference type="EMBL" id="MEY8039536.1"/>
    </source>
</evidence>
<dbReference type="Gene3D" id="3.40.190.10">
    <property type="entry name" value="Periplasmic binding protein-like II"/>
    <property type="match status" value="1"/>
</dbReference>
<dbReference type="InterPro" id="IPR005064">
    <property type="entry name" value="BUG"/>
</dbReference>
<dbReference type="PANTHER" id="PTHR42928">
    <property type="entry name" value="TRICARBOXYLATE-BINDING PROTEIN"/>
    <property type="match status" value="1"/>
</dbReference>
<gene>
    <name evidence="3" type="ORF">AB8O55_09015</name>
</gene>
<proteinExistence type="inferred from homology"/>
<dbReference type="Proteomes" id="UP001564626">
    <property type="component" value="Unassembled WGS sequence"/>
</dbReference>
<name>A0ABV4CI61_9PSEU</name>
<feature type="region of interest" description="Disordered" evidence="2">
    <location>
        <begin position="1"/>
        <end position="20"/>
    </location>
</feature>
<reference evidence="3 4" key="1">
    <citation type="submission" date="2024-08" db="EMBL/GenBank/DDBJ databases">
        <title>Genome mining of Saccharopolyspora cebuensis PGLac3 from Nigerian medicinal plant.</title>
        <authorList>
            <person name="Ezeobiora C.E."/>
            <person name="Igbokwe N.H."/>
            <person name="Amin D.H."/>
            <person name="Mendie U.E."/>
        </authorList>
    </citation>
    <scope>NUCLEOTIDE SEQUENCE [LARGE SCALE GENOMIC DNA]</scope>
    <source>
        <strain evidence="3 4">PGLac3</strain>
    </source>
</reference>
<dbReference type="Gene3D" id="3.40.190.150">
    <property type="entry name" value="Bordetella uptake gene, domain 1"/>
    <property type="match status" value="1"/>
</dbReference>
<evidence type="ECO:0000256" key="1">
    <source>
        <dbReference type="ARBA" id="ARBA00006987"/>
    </source>
</evidence>
<keyword evidence="4" id="KW-1185">Reference proteome</keyword>
<comment type="similarity">
    <text evidence="1">Belongs to the UPF0065 (bug) family.</text>
</comment>
<comment type="caution">
    <text evidence="3">The sequence shown here is derived from an EMBL/GenBank/DDBJ whole genome shotgun (WGS) entry which is preliminary data.</text>
</comment>
<dbReference type="SUPFAM" id="SSF53850">
    <property type="entry name" value="Periplasmic binding protein-like II"/>
    <property type="match status" value="1"/>
</dbReference>
<accession>A0ABV4CI61</accession>
<feature type="compositionally biased region" description="Pro residues" evidence="2">
    <location>
        <begin position="1"/>
        <end position="10"/>
    </location>
</feature>
<evidence type="ECO:0000313" key="4">
    <source>
        <dbReference type="Proteomes" id="UP001564626"/>
    </source>
</evidence>
<dbReference type="Pfam" id="PF03401">
    <property type="entry name" value="TctC"/>
    <property type="match status" value="1"/>
</dbReference>
<dbReference type="CDD" id="cd07012">
    <property type="entry name" value="PBP2_Bug_TTT"/>
    <property type="match status" value="1"/>
</dbReference>
<dbReference type="InterPro" id="IPR006311">
    <property type="entry name" value="TAT_signal"/>
</dbReference>
<dbReference type="EMBL" id="JBGEHV010000012">
    <property type="protein sequence ID" value="MEY8039536.1"/>
    <property type="molecule type" value="Genomic_DNA"/>
</dbReference>
<dbReference type="PIRSF" id="PIRSF017082">
    <property type="entry name" value="YflP"/>
    <property type="match status" value="1"/>
</dbReference>
<dbReference type="PANTHER" id="PTHR42928:SF3">
    <property type="entry name" value="UPF0065 PROTEIN YFLP"/>
    <property type="match status" value="1"/>
</dbReference>
<dbReference type="RefSeq" id="WP_345359622.1">
    <property type="nucleotide sequence ID" value="NZ_BAABII010000004.1"/>
</dbReference>
<evidence type="ECO:0000256" key="2">
    <source>
        <dbReference type="SAM" id="MobiDB-lite"/>
    </source>
</evidence>
<organism evidence="3 4">
    <name type="scientific">Saccharopolyspora cebuensis</name>
    <dbReference type="NCBI Taxonomy" id="418759"/>
    <lineage>
        <taxon>Bacteria</taxon>
        <taxon>Bacillati</taxon>
        <taxon>Actinomycetota</taxon>
        <taxon>Actinomycetes</taxon>
        <taxon>Pseudonocardiales</taxon>
        <taxon>Pseudonocardiaceae</taxon>
        <taxon>Saccharopolyspora</taxon>
    </lineage>
</organism>
<protein>
    <submittedName>
        <fullName evidence="3">Bug family tripartite tricarboxylate transporter substrate binding protein</fullName>
    </submittedName>
</protein>